<dbReference type="EMBL" id="UINC01010261">
    <property type="protein sequence ID" value="SVA45718.1"/>
    <property type="molecule type" value="Genomic_DNA"/>
</dbReference>
<protein>
    <submittedName>
        <fullName evidence="1">Uncharacterized protein</fullName>
    </submittedName>
</protein>
<evidence type="ECO:0000313" key="1">
    <source>
        <dbReference type="EMBL" id="SVA45718.1"/>
    </source>
</evidence>
<sequence>MSHPGNDSLNELRFDELMDEMYDEVIDSTMEDTIPDHIVEQLRELTEIPLYLYKECREEGMDQKTAVKETFKRFYE</sequence>
<accession>A0A381W156</accession>
<organism evidence="1">
    <name type="scientific">marine metagenome</name>
    <dbReference type="NCBI Taxonomy" id="408172"/>
    <lineage>
        <taxon>unclassified sequences</taxon>
        <taxon>metagenomes</taxon>
        <taxon>ecological metagenomes</taxon>
    </lineage>
</organism>
<reference evidence="1" key="1">
    <citation type="submission" date="2018-05" db="EMBL/GenBank/DDBJ databases">
        <authorList>
            <person name="Lanie J.A."/>
            <person name="Ng W.-L."/>
            <person name="Kazmierczak K.M."/>
            <person name="Andrzejewski T.M."/>
            <person name="Davidsen T.M."/>
            <person name="Wayne K.J."/>
            <person name="Tettelin H."/>
            <person name="Glass J.I."/>
            <person name="Rusch D."/>
            <person name="Podicherti R."/>
            <person name="Tsui H.-C.T."/>
            <person name="Winkler M.E."/>
        </authorList>
    </citation>
    <scope>NUCLEOTIDE SEQUENCE</scope>
</reference>
<name>A0A381W156_9ZZZZ</name>
<gene>
    <name evidence="1" type="ORF">METZ01_LOCUS98572</name>
</gene>
<dbReference type="AlphaFoldDB" id="A0A381W156"/>
<proteinExistence type="predicted"/>